<sequence>MSILNYRKSLALTSPDNFASTASGVVHESRSNVSGVILTCSTAPHTIGLSLWADQSMEISSSGKKYQQQQIAHLLWDLVEAALDPPWQPAAQPHSQRRTMDVDDEWRGVGRCRGIVGDKRRRERMTLAARALVPSAEVDWRRQSDGGLVAAEQWSEEEREIRRGSGARDGGAVAGWWRRAE</sequence>
<dbReference type="Gramene" id="OGLUM04G23080.1">
    <property type="protein sequence ID" value="OGLUM04G23080.1"/>
    <property type="gene ID" value="OGLUM04G23080"/>
</dbReference>
<dbReference type="HOGENOM" id="CLU_1573030_0_0_1"/>
<reference evidence="2" key="1">
    <citation type="submission" date="2015-04" db="UniProtKB">
        <authorList>
            <consortium name="EnsemblPlants"/>
        </authorList>
    </citation>
    <scope>IDENTIFICATION</scope>
</reference>
<keyword evidence="3" id="KW-1185">Reference proteome</keyword>
<protein>
    <submittedName>
        <fullName evidence="2">Uncharacterized protein</fullName>
    </submittedName>
</protein>
<name>A0A0D9ZPU9_9ORYZ</name>
<feature type="region of interest" description="Disordered" evidence="1">
    <location>
        <begin position="160"/>
        <end position="181"/>
    </location>
</feature>
<organism evidence="2">
    <name type="scientific">Oryza glumipatula</name>
    <dbReference type="NCBI Taxonomy" id="40148"/>
    <lineage>
        <taxon>Eukaryota</taxon>
        <taxon>Viridiplantae</taxon>
        <taxon>Streptophyta</taxon>
        <taxon>Embryophyta</taxon>
        <taxon>Tracheophyta</taxon>
        <taxon>Spermatophyta</taxon>
        <taxon>Magnoliopsida</taxon>
        <taxon>Liliopsida</taxon>
        <taxon>Poales</taxon>
        <taxon>Poaceae</taxon>
        <taxon>BOP clade</taxon>
        <taxon>Oryzoideae</taxon>
        <taxon>Oryzeae</taxon>
        <taxon>Oryzinae</taxon>
        <taxon>Oryza</taxon>
    </lineage>
</organism>
<dbReference type="Proteomes" id="UP000026961">
    <property type="component" value="Chromosome 4"/>
</dbReference>
<reference evidence="2" key="2">
    <citation type="submission" date="2018-05" db="EMBL/GenBank/DDBJ databases">
        <title>OgluRS3 (Oryza glumaepatula Reference Sequence Version 3).</title>
        <authorList>
            <person name="Zhang J."/>
            <person name="Kudrna D."/>
            <person name="Lee S."/>
            <person name="Talag J."/>
            <person name="Welchert J."/>
            <person name="Wing R.A."/>
        </authorList>
    </citation>
    <scope>NUCLEOTIDE SEQUENCE [LARGE SCALE GENOMIC DNA]</scope>
</reference>
<accession>A0A0D9ZPU9</accession>
<evidence type="ECO:0000313" key="3">
    <source>
        <dbReference type="Proteomes" id="UP000026961"/>
    </source>
</evidence>
<dbReference type="EnsemblPlants" id="OGLUM04G23080.1">
    <property type="protein sequence ID" value="OGLUM04G23080.1"/>
    <property type="gene ID" value="OGLUM04G23080"/>
</dbReference>
<proteinExistence type="predicted"/>
<dbReference type="AlphaFoldDB" id="A0A0D9ZPU9"/>
<evidence type="ECO:0000313" key="2">
    <source>
        <dbReference type="EnsemblPlants" id="OGLUM04G23080.1"/>
    </source>
</evidence>
<evidence type="ECO:0000256" key="1">
    <source>
        <dbReference type="SAM" id="MobiDB-lite"/>
    </source>
</evidence>